<dbReference type="PRINTS" id="PR00778">
    <property type="entry name" value="HTHARSR"/>
</dbReference>
<dbReference type="AlphaFoldDB" id="F2NI59"/>
<dbReference type="NCBIfam" id="NF033788">
    <property type="entry name" value="HTH_metalloreg"/>
    <property type="match status" value="1"/>
</dbReference>
<evidence type="ECO:0000259" key="4">
    <source>
        <dbReference type="PROSITE" id="PS50987"/>
    </source>
</evidence>
<dbReference type="Gene3D" id="1.10.10.10">
    <property type="entry name" value="Winged helix-like DNA-binding domain superfamily/Winged helix DNA-binding domain"/>
    <property type="match status" value="1"/>
</dbReference>
<keyword evidence="3" id="KW-0804">Transcription</keyword>
<dbReference type="OrthoDB" id="9800049at2"/>
<evidence type="ECO:0000313" key="6">
    <source>
        <dbReference type="Proteomes" id="UP000000483"/>
    </source>
</evidence>
<dbReference type="Pfam" id="PF12840">
    <property type="entry name" value="HTH_20"/>
    <property type="match status" value="1"/>
</dbReference>
<reference evidence="6" key="2">
    <citation type="submission" date="2011-03" db="EMBL/GenBank/DDBJ databases">
        <title>The complete genome of Desulfobacca acetoxidans DSM 11109.</title>
        <authorList>
            <consortium name="US DOE Joint Genome Institute (JGI-PGF)"/>
            <person name="Lucas S."/>
            <person name="Copeland A."/>
            <person name="Lapidus A."/>
            <person name="Bruce D."/>
            <person name="Goodwin L."/>
            <person name="Pitluck S."/>
            <person name="Peters L."/>
            <person name="Kyrpides N."/>
            <person name="Mavromatis K."/>
            <person name="Ivanova N."/>
            <person name="Ovchinnikova G."/>
            <person name="Teshima H."/>
            <person name="Detter J.C."/>
            <person name="Han C."/>
            <person name="Land M."/>
            <person name="Hauser L."/>
            <person name="Markowitz V."/>
            <person name="Cheng J.-F."/>
            <person name="Hugenholtz P."/>
            <person name="Woyke T."/>
            <person name="Wu D."/>
            <person name="Spring S."/>
            <person name="Schueler E."/>
            <person name="Brambilla E."/>
            <person name="Klenk H.-P."/>
            <person name="Eisen J.A."/>
        </authorList>
    </citation>
    <scope>NUCLEOTIDE SEQUENCE [LARGE SCALE GENOMIC DNA]</scope>
    <source>
        <strain evidence="6">ATCC 700848 / DSM 11109 / ASRB2</strain>
    </source>
</reference>
<evidence type="ECO:0000256" key="2">
    <source>
        <dbReference type="ARBA" id="ARBA00023125"/>
    </source>
</evidence>
<dbReference type="RefSeq" id="WP_013706937.1">
    <property type="nucleotide sequence ID" value="NC_015388.1"/>
</dbReference>
<protein>
    <submittedName>
        <fullName evidence="5">Regulatory protein ArsR</fullName>
    </submittedName>
</protein>
<evidence type="ECO:0000256" key="1">
    <source>
        <dbReference type="ARBA" id="ARBA00023015"/>
    </source>
</evidence>
<dbReference type="eggNOG" id="COG0640">
    <property type="taxonomic scope" value="Bacteria"/>
</dbReference>
<dbReference type="CDD" id="cd00090">
    <property type="entry name" value="HTH_ARSR"/>
    <property type="match status" value="1"/>
</dbReference>
<dbReference type="PANTHER" id="PTHR43132:SF2">
    <property type="entry name" value="ARSENICAL RESISTANCE OPERON REPRESSOR ARSR-RELATED"/>
    <property type="match status" value="1"/>
</dbReference>
<sequence length="95" mass="10811">MNQREKSEQAARCLRAMAHPARLMILQLLSGSEMSVSELEKALDISQSNLSQHLNLMKDKQLLSSRRSGNQVYYSLKDPRLLGLMALMQDLFCKT</sequence>
<proteinExistence type="predicted"/>
<dbReference type="InterPro" id="IPR036390">
    <property type="entry name" value="WH_DNA-bd_sf"/>
</dbReference>
<dbReference type="Proteomes" id="UP000000483">
    <property type="component" value="Chromosome"/>
</dbReference>
<dbReference type="SUPFAM" id="SSF46785">
    <property type="entry name" value="Winged helix' DNA-binding domain"/>
    <property type="match status" value="1"/>
</dbReference>
<dbReference type="GO" id="GO:0003700">
    <property type="term" value="F:DNA-binding transcription factor activity"/>
    <property type="evidence" value="ECO:0007669"/>
    <property type="project" value="InterPro"/>
</dbReference>
<name>F2NI59_DESAR</name>
<keyword evidence="2" id="KW-0238">DNA-binding</keyword>
<dbReference type="InterPro" id="IPR036388">
    <property type="entry name" value="WH-like_DNA-bd_sf"/>
</dbReference>
<gene>
    <name evidence="5" type="ordered locus">Desac_1997</name>
</gene>
<dbReference type="PROSITE" id="PS50987">
    <property type="entry name" value="HTH_ARSR_2"/>
    <property type="match status" value="1"/>
</dbReference>
<reference evidence="5 6" key="1">
    <citation type="journal article" date="2011" name="Stand. Genomic Sci.">
        <title>Complete genome sequence of the acetate-degrading sulfate reducer Desulfobacca acetoxidans type strain (ASRB2).</title>
        <authorList>
            <person name="Goker M."/>
            <person name="Teshima H."/>
            <person name="Lapidus A."/>
            <person name="Nolan M."/>
            <person name="Lucas S."/>
            <person name="Hammon N."/>
            <person name="Deshpande S."/>
            <person name="Cheng J.F."/>
            <person name="Tapia R."/>
            <person name="Han C."/>
            <person name="Goodwin L."/>
            <person name="Pitluck S."/>
            <person name="Huntemann M."/>
            <person name="Liolios K."/>
            <person name="Ivanova N."/>
            <person name="Pagani I."/>
            <person name="Mavromatis K."/>
            <person name="Ovchinikova G."/>
            <person name="Pati A."/>
            <person name="Chen A."/>
            <person name="Palaniappan K."/>
            <person name="Land M."/>
            <person name="Hauser L."/>
            <person name="Brambilla E.M."/>
            <person name="Rohde M."/>
            <person name="Spring S."/>
            <person name="Detter J.C."/>
            <person name="Woyke T."/>
            <person name="Bristow J."/>
            <person name="Eisen J.A."/>
            <person name="Markowitz V."/>
            <person name="Hugenholtz P."/>
            <person name="Kyrpides N.C."/>
            <person name="Klenk H.P."/>
        </authorList>
    </citation>
    <scope>NUCLEOTIDE SEQUENCE [LARGE SCALE GENOMIC DNA]</scope>
    <source>
        <strain evidence="6">ATCC 700848 / DSM 11109 / ASRB2</strain>
    </source>
</reference>
<feature type="domain" description="HTH arsR-type" evidence="4">
    <location>
        <begin position="2"/>
        <end position="95"/>
    </location>
</feature>
<dbReference type="KEGG" id="dao:Desac_1997"/>
<keyword evidence="1" id="KW-0805">Transcription regulation</keyword>
<dbReference type="GO" id="GO:0003677">
    <property type="term" value="F:DNA binding"/>
    <property type="evidence" value="ECO:0007669"/>
    <property type="project" value="UniProtKB-KW"/>
</dbReference>
<dbReference type="SMART" id="SM00418">
    <property type="entry name" value="HTH_ARSR"/>
    <property type="match status" value="1"/>
</dbReference>
<dbReference type="PANTHER" id="PTHR43132">
    <property type="entry name" value="ARSENICAL RESISTANCE OPERON REPRESSOR ARSR-RELATED"/>
    <property type="match status" value="1"/>
</dbReference>
<evidence type="ECO:0000313" key="5">
    <source>
        <dbReference type="EMBL" id="AEB09828.1"/>
    </source>
</evidence>
<keyword evidence="6" id="KW-1185">Reference proteome</keyword>
<organism evidence="5 6">
    <name type="scientific">Desulfobacca acetoxidans (strain ATCC 700848 / DSM 11109 / ASRB2)</name>
    <dbReference type="NCBI Taxonomy" id="880072"/>
    <lineage>
        <taxon>Bacteria</taxon>
        <taxon>Pseudomonadati</taxon>
        <taxon>Thermodesulfobacteriota</taxon>
        <taxon>Desulfobaccia</taxon>
        <taxon>Desulfobaccales</taxon>
        <taxon>Desulfobaccaceae</taxon>
        <taxon>Desulfobacca</taxon>
    </lineage>
</organism>
<dbReference type="HOGENOM" id="CLU_097806_6_2_7"/>
<dbReference type="InterPro" id="IPR011991">
    <property type="entry name" value="ArsR-like_HTH"/>
</dbReference>
<dbReference type="EMBL" id="CP002629">
    <property type="protein sequence ID" value="AEB09828.1"/>
    <property type="molecule type" value="Genomic_DNA"/>
</dbReference>
<dbReference type="InterPro" id="IPR001845">
    <property type="entry name" value="HTH_ArsR_DNA-bd_dom"/>
</dbReference>
<dbReference type="InterPro" id="IPR051011">
    <property type="entry name" value="Metal_resp_trans_reg"/>
</dbReference>
<evidence type="ECO:0000256" key="3">
    <source>
        <dbReference type="ARBA" id="ARBA00023163"/>
    </source>
</evidence>
<dbReference type="STRING" id="880072.Desac_1997"/>
<accession>F2NI59</accession>